<keyword evidence="3" id="KW-1185">Reference proteome</keyword>
<dbReference type="PROSITE" id="PS50943">
    <property type="entry name" value="HTH_CROC1"/>
    <property type="match status" value="1"/>
</dbReference>
<sequence>MYQPVRSAKDFGDLIRHRRQLAGLTQAELAQRAGLETKQISRIETATNVPGLNSILALCAALDVELGLRDPDEAGPPSHAVASIEDIF</sequence>
<dbReference type="SUPFAM" id="SSF47413">
    <property type="entry name" value="lambda repressor-like DNA-binding domains"/>
    <property type="match status" value="1"/>
</dbReference>
<organism evidence="2 3">
    <name type="scientific">Paracoccus cavernae</name>
    <dbReference type="NCBI Taxonomy" id="1571207"/>
    <lineage>
        <taxon>Bacteria</taxon>
        <taxon>Pseudomonadati</taxon>
        <taxon>Pseudomonadota</taxon>
        <taxon>Alphaproteobacteria</taxon>
        <taxon>Rhodobacterales</taxon>
        <taxon>Paracoccaceae</taxon>
        <taxon>Paracoccus</taxon>
    </lineage>
</organism>
<comment type="caution">
    <text evidence="2">The sequence shown here is derived from an EMBL/GenBank/DDBJ whole genome shotgun (WGS) entry which is preliminary data.</text>
</comment>
<evidence type="ECO:0000313" key="2">
    <source>
        <dbReference type="EMBL" id="MDN3711434.1"/>
    </source>
</evidence>
<dbReference type="Proteomes" id="UP001243846">
    <property type="component" value="Unassembled WGS sequence"/>
</dbReference>
<name>A0ABT8D4N2_9RHOB</name>
<dbReference type="Gene3D" id="1.10.260.40">
    <property type="entry name" value="lambda repressor-like DNA-binding domains"/>
    <property type="match status" value="1"/>
</dbReference>
<proteinExistence type="predicted"/>
<accession>A0ABT8D4N2</accession>
<dbReference type="Pfam" id="PF13560">
    <property type="entry name" value="HTH_31"/>
    <property type="match status" value="1"/>
</dbReference>
<dbReference type="InterPro" id="IPR001387">
    <property type="entry name" value="Cro/C1-type_HTH"/>
</dbReference>
<dbReference type="CDD" id="cd00093">
    <property type="entry name" value="HTH_XRE"/>
    <property type="match status" value="1"/>
</dbReference>
<dbReference type="EMBL" id="JAUFRC010000001">
    <property type="protein sequence ID" value="MDN3711434.1"/>
    <property type="molecule type" value="Genomic_DNA"/>
</dbReference>
<evidence type="ECO:0000259" key="1">
    <source>
        <dbReference type="PROSITE" id="PS50943"/>
    </source>
</evidence>
<dbReference type="RefSeq" id="WP_377686714.1">
    <property type="nucleotide sequence ID" value="NZ_JBHMDZ010000031.1"/>
</dbReference>
<gene>
    <name evidence="2" type="ORF">QWZ10_05715</name>
</gene>
<dbReference type="InterPro" id="IPR010982">
    <property type="entry name" value="Lambda_DNA-bd_dom_sf"/>
</dbReference>
<reference evidence="3" key="1">
    <citation type="journal article" date="2019" name="Int. J. Syst. Evol. Microbiol.">
        <title>The Global Catalogue of Microorganisms (GCM) 10K type strain sequencing project: providing services to taxonomists for standard genome sequencing and annotation.</title>
        <authorList>
            <consortium name="The Broad Institute Genomics Platform"/>
            <consortium name="The Broad Institute Genome Sequencing Center for Infectious Disease"/>
            <person name="Wu L."/>
            <person name="Ma J."/>
        </authorList>
    </citation>
    <scope>NUCLEOTIDE SEQUENCE [LARGE SCALE GENOMIC DNA]</scope>
    <source>
        <strain evidence="3">CECT 8482</strain>
    </source>
</reference>
<protein>
    <submittedName>
        <fullName evidence="2">Helix-turn-helix transcriptional regulator</fullName>
    </submittedName>
</protein>
<feature type="domain" description="HTH cro/C1-type" evidence="1">
    <location>
        <begin position="15"/>
        <end position="69"/>
    </location>
</feature>
<evidence type="ECO:0000313" key="3">
    <source>
        <dbReference type="Proteomes" id="UP001243846"/>
    </source>
</evidence>
<dbReference type="SMART" id="SM00530">
    <property type="entry name" value="HTH_XRE"/>
    <property type="match status" value="1"/>
</dbReference>